<dbReference type="CDD" id="cd06225">
    <property type="entry name" value="HAMP"/>
    <property type="match status" value="1"/>
</dbReference>
<protein>
    <submittedName>
        <fullName evidence="7">Methyl-accepting chemotaxis protein</fullName>
    </submittedName>
</protein>
<dbReference type="Proteomes" id="UP000823786">
    <property type="component" value="Unassembled WGS sequence"/>
</dbReference>
<comment type="similarity">
    <text evidence="2">Belongs to the methyl-accepting chemotaxis (MCP) protein family.</text>
</comment>
<evidence type="ECO:0000259" key="5">
    <source>
        <dbReference type="PROSITE" id="PS50111"/>
    </source>
</evidence>
<dbReference type="CDD" id="cd11386">
    <property type="entry name" value="MCP_signal"/>
    <property type="match status" value="1"/>
</dbReference>
<keyword evidence="8" id="KW-1185">Reference proteome</keyword>
<gene>
    <name evidence="7" type="ORF">J2Z75_005543</name>
</gene>
<feature type="domain" description="HAMP" evidence="6">
    <location>
        <begin position="446"/>
        <end position="499"/>
    </location>
</feature>
<comment type="caution">
    <text evidence="7">The sequence shown here is derived from an EMBL/GenBank/DDBJ whole genome shotgun (WGS) entry which is preliminary data.</text>
</comment>
<proteinExistence type="inferred from homology"/>
<evidence type="ECO:0000313" key="8">
    <source>
        <dbReference type="Proteomes" id="UP000823786"/>
    </source>
</evidence>
<evidence type="ECO:0000256" key="3">
    <source>
        <dbReference type="PROSITE-ProRule" id="PRU00284"/>
    </source>
</evidence>
<dbReference type="Pfam" id="PF00015">
    <property type="entry name" value="MCPsignal"/>
    <property type="match status" value="1"/>
</dbReference>
<feature type="domain" description="HAMP" evidence="6">
    <location>
        <begin position="527"/>
        <end position="579"/>
    </location>
</feature>
<reference evidence="7 8" key="1">
    <citation type="submission" date="2021-03" db="EMBL/GenBank/DDBJ databases">
        <title>Genomic Encyclopedia of Type Strains, Phase IV (KMG-IV): sequencing the most valuable type-strain genomes for metagenomic binning, comparative biology and taxonomic classification.</title>
        <authorList>
            <person name="Goeker M."/>
        </authorList>
    </citation>
    <scope>NUCLEOTIDE SEQUENCE [LARGE SCALE GENOMIC DNA]</scope>
    <source>
        <strain evidence="7 8">DSM 26427</strain>
    </source>
</reference>
<dbReference type="SMART" id="SM00283">
    <property type="entry name" value="MA"/>
    <property type="match status" value="1"/>
</dbReference>
<evidence type="ECO:0000313" key="7">
    <source>
        <dbReference type="EMBL" id="MBP1862012.1"/>
    </source>
</evidence>
<keyword evidence="4" id="KW-0472">Membrane</keyword>
<evidence type="ECO:0000256" key="2">
    <source>
        <dbReference type="ARBA" id="ARBA00029447"/>
    </source>
</evidence>
<dbReference type="PANTHER" id="PTHR43531:SF11">
    <property type="entry name" value="METHYL-ACCEPTING CHEMOTAXIS PROTEIN 3"/>
    <property type="match status" value="1"/>
</dbReference>
<keyword evidence="1" id="KW-0145">Chemotaxis</keyword>
<keyword evidence="3" id="KW-0807">Transducer</keyword>
<dbReference type="SUPFAM" id="SSF58104">
    <property type="entry name" value="Methyl-accepting chemotaxis protein (MCP) signaling domain"/>
    <property type="match status" value="1"/>
</dbReference>
<dbReference type="PROSITE" id="PS50885">
    <property type="entry name" value="HAMP"/>
    <property type="match status" value="2"/>
</dbReference>
<dbReference type="SMART" id="SM00304">
    <property type="entry name" value="HAMP"/>
    <property type="match status" value="2"/>
</dbReference>
<dbReference type="InterPro" id="IPR004089">
    <property type="entry name" value="MCPsignal_dom"/>
</dbReference>
<dbReference type="Gene3D" id="6.10.340.10">
    <property type="match status" value="1"/>
</dbReference>
<dbReference type="InterPro" id="IPR003660">
    <property type="entry name" value="HAMP_dom"/>
</dbReference>
<name>A0ABS4EVS0_9HYPH</name>
<keyword evidence="4" id="KW-1133">Transmembrane helix</keyword>
<feature type="domain" description="Methyl-accepting transducer" evidence="5">
    <location>
        <begin position="584"/>
        <end position="813"/>
    </location>
</feature>
<accession>A0ABS4EVS0</accession>
<dbReference type="Pfam" id="PF00672">
    <property type="entry name" value="HAMP"/>
    <property type="match status" value="1"/>
</dbReference>
<keyword evidence="4" id="KW-0812">Transmembrane</keyword>
<evidence type="ECO:0000256" key="4">
    <source>
        <dbReference type="SAM" id="Phobius"/>
    </source>
</evidence>
<organism evidence="7 8">
    <name type="scientific">Rhizobium herbae</name>
    <dbReference type="NCBI Taxonomy" id="508661"/>
    <lineage>
        <taxon>Bacteria</taxon>
        <taxon>Pseudomonadati</taxon>
        <taxon>Pseudomonadota</taxon>
        <taxon>Alphaproteobacteria</taxon>
        <taxon>Hyphomicrobiales</taxon>
        <taxon>Rhizobiaceae</taxon>
        <taxon>Rhizobium/Agrobacterium group</taxon>
        <taxon>Rhizobium</taxon>
    </lineage>
</organism>
<evidence type="ECO:0000259" key="6">
    <source>
        <dbReference type="PROSITE" id="PS50885"/>
    </source>
</evidence>
<dbReference type="SUPFAM" id="SSF158472">
    <property type="entry name" value="HAMP domain-like"/>
    <property type="match status" value="1"/>
</dbReference>
<dbReference type="Gene3D" id="1.10.287.950">
    <property type="entry name" value="Methyl-accepting chemotaxis protein"/>
    <property type="match status" value="1"/>
</dbReference>
<dbReference type="InterPro" id="IPR051310">
    <property type="entry name" value="MCP_chemotaxis"/>
</dbReference>
<sequence>MIDKIMSRFKIQTKVVLLVLPFVISISAVGLTGLYASGLLQGRMEISNSVLQSLSGFKHVFTGMSDFLMTPTQQNHDRAAKFAEEQLNLLKATTEELRKGTDVALLDKAVVESQTISENIETIWVLQKQQESILADVANAQAALLDKQGETGKRSFKLIAAAKRMEKAAKKSLTNAMDLDNASVLLDAMASDHERGQTLRDKFKSFEKYSPDLEKSVIKVLASLPTEKQPDGKKFEELSKNLIAQVKAKDMSEAAMNVANTTVGDLRPFATTFKQVGRELMRQSILNLAAADIEISNAEGVANKLRAIVGNNNEIRVVFAELAGNPSEEAVKKVERALYMYATEVTRLSQAVKNDPFFAELPAMMKPILDGLEKAAMAVSSSSVQKTTEFVAASKQIEETWQLLSTFAETQKANARVERDGANRISIGAVLLGIVIAMAAGAALVVTLKGPIGQITSAMRRLADGRLDTSISGDRRPDEIGDMARALAVFKDNALAKVTMEEQTEQARLATEEERSRNEAEKQENAAHVQFAVDTLARGLGNLARGDLRFIIETPFASDLDQLRNDFNSSVAGLRDTLSQIRNASGLIQENGRQVADAADDLAKRTEQQAASLEETAAAVGEITAATKTASARAGETKGIVATAKRNADNSSGIVQNAISAMSRIKGSSDKISQIIDVIDGIAFQTNLLALNAGVEAARAGEAGKGFAVVAQEVRELAQRSAKAAKEIGGLIANSAEEVSTGSRYVEETGNALIEISRQIVGISGHIDLIANSTSEQSLSLQEINSTVNQMDQMTQRNAAMVEETNAATRQLSEEADLLMELVGRFALDAHQGRQGRRAA</sequence>
<dbReference type="EMBL" id="JAGGJV010000013">
    <property type="protein sequence ID" value="MBP1862012.1"/>
    <property type="molecule type" value="Genomic_DNA"/>
</dbReference>
<dbReference type="PROSITE" id="PS50111">
    <property type="entry name" value="CHEMOTAXIS_TRANSDUC_2"/>
    <property type="match status" value="1"/>
</dbReference>
<feature type="transmembrane region" description="Helical" evidence="4">
    <location>
        <begin position="425"/>
        <end position="448"/>
    </location>
</feature>
<evidence type="ECO:0000256" key="1">
    <source>
        <dbReference type="ARBA" id="ARBA00022500"/>
    </source>
</evidence>
<dbReference type="PANTHER" id="PTHR43531">
    <property type="entry name" value="PROTEIN ICFG"/>
    <property type="match status" value="1"/>
</dbReference>